<dbReference type="PANTHER" id="PTHR23083">
    <property type="entry name" value="TETRATRICOPEPTIDE REPEAT PROTEIN, TPR"/>
    <property type="match status" value="1"/>
</dbReference>
<organism evidence="2 3">
    <name type="scientific">Hanseniaspora uvarum</name>
    <name type="common">Yeast</name>
    <name type="synonym">Kloeckera apiculata</name>
    <dbReference type="NCBI Taxonomy" id="29833"/>
    <lineage>
        <taxon>Eukaryota</taxon>
        <taxon>Fungi</taxon>
        <taxon>Dikarya</taxon>
        <taxon>Ascomycota</taxon>
        <taxon>Saccharomycotina</taxon>
        <taxon>Saccharomycetes</taxon>
        <taxon>Saccharomycodales</taxon>
        <taxon>Saccharomycodaceae</taxon>
        <taxon>Hanseniaspora</taxon>
    </lineage>
</organism>
<dbReference type="STRING" id="29833.A0A1E5RY88"/>
<dbReference type="OrthoDB" id="3972608at2759"/>
<name>A0A1E5RY88_HANUV</name>
<comment type="caution">
    <text evidence="2">The sequence shown here is derived from an EMBL/GenBank/DDBJ whole genome shotgun (WGS) entry which is preliminary data.</text>
</comment>
<sequence>MAAVNSSFTIQEEDDIFKFKNFGSYVSNYDISNSSLGKTTFLLHRFHSNTIYNEINLENLKVIHQECQKLLSSNENGELDRYILSNIYNGINVLTSSNEQPIKQNPNIKQVIDCTNVAKLEFVDSLILENIYYGKLTDQLIDNYDFKIPSLDNSISTYYLIKIIKEHDLNQKNIKSDLLKFFTDIINNNITDDELLLVLQNIVEHLKFPNADDINKNEYQLKIANHLKIVMDHYTNFQKENFAKWEKIIVEIVSKTFQSSNAAGLASKFFSIKGDTLQAELYFKNFIVFVEKNKELNNVYDDLLSILNVCNFNKNKKQVSHFIELIYNSYDLTVINRKETMNILENNKFELVKLPDVTNKILLSSWMFLHSTIDVNVNIEDYYYYLTNIFQLKVKDETALLNYEHQYAYNLALIKQNEKSSQWLKQRILKKQPTDNLPGWLLLAILESSKEDKLNSLTIVNSILTPLNIDEDEEIDEEDIIDTENLTFENRYLYIIFKFLQIDIIAEIHDVSDSIELLPSLFQLYEKLFIESNNYIENKAKPRYTKEYVLQLVWLQAAKLYQKNNQKEEALKCLKEIADVDVDFKNLNAISMKGFVSSDISQFENVLGYDATNLIALIGYAELILKDEKNSSLEYKNKLSAIGLKISTAINTSIQCRYSGQLQLLLFKIYKVLGHGKDLQQDILLSAIECLENETILDPWIIKL</sequence>
<dbReference type="PANTHER" id="PTHR23083:SF464">
    <property type="entry name" value="TETRATRICOPEPTIDE REPEAT DOMAIN 7, ISOFORM A"/>
    <property type="match status" value="1"/>
</dbReference>
<dbReference type="VEuPathDB" id="FungiDB:AWRI3580_g876"/>
<protein>
    <submittedName>
        <fullName evidence="2">Cargo-transport protein YPP1</fullName>
    </submittedName>
</protein>
<dbReference type="AlphaFoldDB" id="A0A1E5RY88"/>
<dbReference type="GO" id="GO:0012505">
    <property type="term" value="C:endomembrane system"/>
    <property type="evidence" value="ECO:0007669"/>
    <property type="project" value="UniProtKB-SubCell"/>
</dbReference>
<keyword evidence="3" id="KW-1185">Reference proteome</keyword>
<gene>
    <name evidence="2" type="ORF">AWRI3580_g876</name>
</gene>
<proteinExistence type="predicted"/>
<evidence type="ECO:0000313" key="2">
    <source>
        <dbReference type="EMBL" id="OEJ91708.1"/>
    </source>
</evidence>
<accession>A0A1E5RY88</accession>
<evidence type="ECO:0000313" key="3">
    <source>
        <dbReference type="Proteomes" id="UP000095358"/>
    </source>
</evidence>
<dbReference type="InterPro" id="IPR051722">
    <property type="entry name" value="Endocytosis_PI4K-reg_protein"/>
</dbReference>
<dbReference type="EMBL" id="LPNN01000002">
    <property type="protein sequence ID" value="OEJ91708.1"/>
    <property type="molecule type" value="Genomic_DNA"/>
</dbReference>
<evidence type="ECO:0000256" key="1">
    <source>
        <dbReference type="ARBA" id="ARBA00029433"/>
    </source>
</evidence>
<reference evidence="3" key="1">
    <citation type="journal article" date="2016" name="Genome Announc.">
        <title>Genome sequences of three species of Hanseniaspora isolated from spontaneous wine fermentations.</title>
        <authorList>
            <person name="Sternes P.R."/>
            <person name="Lee D."/>
            <person name="Kutyna D.R."/>
            <person name="Borneman A.R."/>
        </authorList>
    </citation>
    <scope>NUCLEOTIDE SEQUENCE [LARGE SCALE GENOMIC DNA]</scope>
    <source>
        <strain evidence="3">AWRI3580</strain>
    </source>
</reference>
<dbReference type="Proteomes" id="UP000095358">
    <property type="component" value="Unassembled WGS sequence"/>
</dbReference>
<comment type="subcellular location">
    <subcellularLocation>
        <location evidence="1">Endomembrane system</location>
        <topology evidence="1">Peripheral membrane protein</topology>
        <orientation evidence="1">Cytoplasmic side</orientation>
    </subcellularLocation>
</comment>